<dbReference type="GO" id="GO:0051539">
    <property type="term" value="F:4 iron, 4 sulfur cluster binding"/>
    <property type="evidence" value="ECO:0007669"/>
    <property type="project" value="UniProtKB-UniRule"/>
</dbReference>
<keyword evidence="3 9" id="KW-0349">Heme</keyword>
<comment type="function">
    <text evidence="9">Probably acts as a heme chaperone, transferring heme to an unknown acceptor. Binds one molecule of heme per monomer, possibly covalently. Binds 1 [4Fe-4S] cluster. The cluster is coordinated with 3 cysteines and an exchangeable S-adenosyl-L-methionine.</text>
</comment>
<name>A0AAW3JV36_9FIRM</name>
<evidence type="ECO:0000256" key="2">
    <source>
        <dbReference type="ARBA" id="ARBA00017228"/>
    </source>
</evidence>
<dbReference type="Pfam" id="PF04055">
    <property type="entry name" value="Radical_SAM"/>
    <property type="match status" value="1"/>
</dbReference>
<evidence type="ECO:0000256" key="7">
    <source>
        <dbReference type="ARBA" id="ARBA00023014"/>
    </source>
</evidence>
<comment type="caution">
    <text evidence="11">The sequence shown here is derived from an EMBL/GenBank/DDBJ whole genome shotgun (WGS) entry which is preliminary data.</text>
</comment>
<evidence type="ECO:0000256" key="3">
    <source>
        <dbReference type="ARBA" id="ARBA00022617"/>
    </source>
</evidence>
<dbReference type="SFLD" id="SFLDF00562">
    <property type="entry name" value="HemN-like__clustered_with_heat"/>
    <property type="match status" value="1"/>
</dbReference>
<keyword evidence="8 9" id="KW-0143">Chaperone</keyword>
<keyword evidence="5 9" id="KW-0479">Metal-binding</keyword>
<keyword evidence="12" id="KW-1185">Reference proteome</keyword>
<evidence type="ECO:0000259" key="10">
    <source>
        <dbReference type="PROSITE" id="PS51918"/>
    </source>
</evidence>
<feature type="domain" description="Radical SAM core" evidence="10">
    <location>
        <begin position="1"/>
        <end position="235"/>
    </location>
</feature>
<evidence type="ECO:0000256" key="1">
    <source>
        <dbReference type="ARBA" id="ARBA00006100"/>
    </source>
</evidence>
<dbReference type="InterPro" id="IPR007197">
    <property type="entry name" value="rSAM"/>
</dbReference>
<dbReference type="AlphaFoldDB" id="A0AAW3JV36"/>
<dbReference type="PANTHER" id="PTHR13932">
    <property type="entry name" value="COPROPORPHYRINIGEN III OXIDASE"/>
    <property type="match status" value="1"/>
</dbReference>
<dbReference type="SFLD" id="SFLDS00029">
    <property type="entry name" value="Radical_SAM"/>
    <property type="match status" value="1"/>
</dbReference>
<dbReference type="NCBIfam" id="TIGR00539">
    <property type="entry name" value="hemN_rel"/>
    <property type="match status" value="1"/>
</dbReference>
<dbReference type="Gene3D" id="3.20.20.70">
    <property type="entry name" value="Aldolase class I"/>
    <property type="match status" value="1"/>
</dbReference>
<organism evidence="11 12">
    <name type="scientific">Butyribacter intestini</name>
    <dbReference type="NCBI Taxonomy" id="1703332"/>
    <lineage>
        <taxon>Bacteria</taxon>
        <taxon>Bacillati</taxon>
        <taxon>Bacillota</taxon>
        <taxon>Clostridia</taxon>
        <taxon>Lachnospirales</taxon>
        <taxon>Lachnospiraceae</taxon>
        <taxon>Butyribacter</taxon>
    </lineage>
</organism>
<proteinExistence type="inferred from homology"/>
<evidence type="ECO:0000256" key="6">
    <source>
        <dbReference type="ARBA" id="ARBA00023004"/>
    </source>
</evidence>
<protein>
    <recommendedName>
        <fullName evidence="2 9">Heme chaperone HemW</fullName>
    </recommendedName>
</protein>
<dbReference type="Pfam" id="PF06969">
    <property type="entry name" value="HemN_C"/>
    <property type="match status" value="1"/>
</dbReference>
<evidence type="ECO:0000256" key="9">
    <source>
        <dbReference type="RuleBase" id="RU364116"/>
    </source>
</evidence>
<keyword evidence="9" id="KW-0004">4Fe-4S</keyword>
<keyword evidence="7 9" id="KW-0411">Iron-sulfur</keyword>
<evidence type="ECO:0000313" key="12">
    <source>
        <dbReference type="Proteomes" id="UP000050833"/>
    </source>
</evidence>
<dbReference type="SFLD" id="SFLDF00288">
    <property type="entry name" value="HemN-like__clustered_with_nucl"/>
    <property type="match status" value="1"/>
</dbReference>
<evidence type="ECO:0000256" key="5">
    <source>
        <dbReference type="ARBA" id="ARBA00022723"/>
    </source>
</evidence>
<evidence type="ECO:0000256" key="4">
    <source>
        <dbReference type="ARBA" id="ARBA00022691"/>
    </source>
</evidence>
<dbReference type="InterPro" id="IPR058240">
    <property type="entry name" value="rSAM_sf"/>
</dbReference>
<keyword evidence="4 9" id="KW-0949">S-adenosyl-L-methionine</keyword>
<keyword evidence="9" id="KW-0963">Cytoplasm</keyword>
<reference evidence="11 12" key="1">
    <citation type="submission" date="2015-10" db="EMBL/GenBank/DDBJ databases">
        <title>Butyribacter intestini gen. nov., sp. nov., a butyric acid-producing bacterium of the family Lachnospiraceae isolated from the human faeces.</title>
        <authorList>
            <person name="Zou Y."/>
            <person name="Xue W."/>
            <person name="Luo G."/>
            <person name="Lv M."/>
        </authorList>
    </citation>
    <scope>NUCLEOTIDE SEQUENCE [LARGE SCALE GENOMIC DNA]</scope>
    <source>
        <strain evidence="11 12">TF01-11</strain>
    </source>
</reference>
<gene>
    <name evidence="11" type="ORF">APZ18_05710</name>
</gene>
<dbReference type="PANTHER" id="PTHR13932:SF5">
    <property type="entry name" value="RADICAL S-ADENOSYL METHIONINE DOMAIN-CONTAINING PROTEIN 1, MITOCHONDRIAL"/>
    <property type="match status" value="1"/>
</dbReference>
<dbReference type="Proteomes" id="UP000050833">
    <property type="component" value="Unassembled WGS sequence"/>
</dbReference>
<dbReference type="InterPro" id="IPR006638">
    <property type="entry name" value="Elp3/MiaA/NifB-like_rSAM"/>
</dbReference>
<evidence type="ECO:0000256" key="8">
    <source>
        <dbReference type="ARBA" id="ARBA00023186"/>
    </source>
</evidence>
<accession>A0AAW3JV36</accession>
<dbReference type="InterPro" id="IPR013785">
    <property type="entry name" value="Aldolase_TIM"/>
</dbReference>
<dbReference type="InterPro" id="IPR010723">
    <property type="entry name" value="HemN_C"/>
</dbReference>
<dbReference type="InterPro" id="IPR004559">
    <property type="entry name" value="HemW-like"/>
</dbReference>
<dbReference type="SFLD" id="SFLDG01065">
    <property type="entry name" value="anaerobic_coproporphyrinogen-I"/>
    <property type="match status" value="1"/>
</dbReference>
<dbReference type="SFLD" id="SFLDG01082">
    <property type="entry name" value="B12-binding_domain_containing"/>
    <property type="match status" value="1"/>
</dbReference>
<comment type="subcellular location">
    <subcellularLocation>
        <location evidence="9">Cytoplasm</location>
    </subcellularLocation>
</comment>
<keyword evidence="6 9" id="KW-0408">Iron</keyword>
<dbReference type="GO" id="GO:0006779">
    <property type="term" value="P:porphyrin-containing compound biosynthetic process"/>
    <property type="evidence" value="ECO:0007669"/>
    <property type="project" value="InterPro"/>
</dbReference>
<dbReference type="InterPro" id="IPR034505">
    <property type="entry name" value="Coproporphyrinogen-III_oxidase"/>
</dbReference>
<sequence>MQKDIALYVHIPFCVKKCNYCDFLSFSSDDDTKRKYLDALYRESIFWKNKLSGRYRIKTVFVGGGTPTCLSASELERLGDIIRQFDIDDNAEFTIEANPGTLDNEKINAIKKMGVNRVSLGLQSTVDKELKLLGRIHTYEEFLESYHLLRGADFDNINIDLMSDIPKQSFESYRKTLERVVSLKPEHISSYSLIIEPGTVFYKMYEDGVLDIADEDTDRQMYSYTKKFLEENGYRRYEISNYCKKDRECKHNLVYWNLDDYIGIGLGASSYFEGARFSNFPEMKKYQDVMCSDKVNELNIFSCDAIVSDKENGKNRMKTSTVGCDFDTEIKSKVESYEKLTEKAKMEEFMFVGLRKCIGVSKTEFKNRFNYSIDEIYGDVIDKFIKNNLLSENDNSDRIYLTDKGIDLSNYILSEFLL</sequence>
<dbReference type="GO" id="GO:0046872">
    <property type="term" value="F:metal ion binding"/>
    <property type="evidence" value="ECO:0007669"/>
    <property type="project" value="UniProtKB-UniRule"/>
</dbReference>
<dbReference type="SMART" id="SM00729">
    <property type="entry name" value="Elp3"/>
    <property type="match status" value="1"/>
</dbReference>
<dbReference type="EMBL" id="LLKB01000001">
    <property type="protein sequence ID" value="KQC86662.1"/>
    <property type="molecule type" value="Genomic_DNA"/>
</dbReference>
<dbReference type="SUPFAM" id="SSF102114">
    <property type="entry name" value="Radical SAM enzymes"/>
    <property type="match status" value="1"/>
</dbReference>
<dbReference type="PROSITE" id="PS51918">
    <property type="entry name" value="RADICAL_SAM"/>
    <property type="match status" value="1"/>
</dbReference>
<evidence type="ECO:0000313" key="11">
    <source>
        <dbReference type="EMBL" id="KQC86662.1"/>
    </source>
</evidence>
<dbReference type="GO" id="GO:0004109">
    <property type="term" value="F:coproporphyrinogen oxidase activity"/>
    <property type="evidence" value="ECO:0007669"/>
    <property type="project" value="InterPro"/>
</dbReference>
<comment type="similarity">
    <text evidence="1">Belongs to the anaerobic coproporphyrinogen-III oxidase family. HemW subfamily.</text>
</comment>
<dbReference type="GO" id="GO:0005737">
    <property type="term" value="C:cytoplasm"/>
    <property type="evidence" value="ECO:0007669"/>
    <property type="project" value="UniProtKB-SubCell"/>
</dbReference>
<dbReference type="RefSeq" id="WP_055942450.1">
    <property type="nucleotide sequence ID" value="NZ_LLKB01000001.1"/>
</dbReference>